<evidence type="ECO:0000256" key="2">
    <source>
        <dbReference type="SAM" id="MobiDB-lite"/>
    </source>
</evidence>
<keyword evidence="4" id="KW-1185">Reference proteome</keyword>
<feature type="region of interest" description="Disordered" evidence="2">
    <location>
        <begin position="121"/>
        <end position="144"/>
    </location>
</feature>
<comment type="caution">
    <text evidence="3">The sequence shown here is derived from an EMBL/GenBank/DDBJ whole genome shotgun (WGS) entry which is preliminary data.</text>
</comment>
<organism evidence="3 4">
    <name type="scientific">Nitzschia inconspicua</name>
    <dbReference type="NCBI Taxonomy" id="303405"/>
    <lineage>
        <taxon>Eukaryota</taxon>
        <taxon>Sar</taxon>
        <taxon>Stramenopiles</taxon>
        <taxon>Ochrophyta</taxon>
        <taxon>Bacillariophyta</taxon>
        <taxon>Bacillariophyceae</taxon>
        <taxon>Bacillariophycidae</taxon>
        <taxon>Bacillariales</taxon>
        <taxon>Bacillariaceae</taxon>
        <taxon>Nitzschia</taxon>
    </lineage>
</organism>
<feature type="region of interest" description="Disordered" evidence="2">
    <location>
        <begin position="89"/>
        <end position="108"/>
    </location>
</feature>
<evidence type="ECO:0000313" key="3">
    <source>
        <dbReference type="EMBL" id="KAG7337496.1"/>
    </source>
</evidence>
<dbReference type="AlphaFoldDB" id="A0A9K3P8J5"/>
<dbReference type="OrthoDB" id="201362at2759"/>
<proteinExistence type="inferred from homology"/>
<dbReference type="InterPro" id="IPR012875">
    <property type="entry name" value="SDHF4"/>
</dbReference>
<dbReference type="Proteomes" id="UP000693970">
    <property type="component" value="Unassembled WGS sequence"/>
</dbReference>
<feature type="region of interest" description="Disordered" evidence="2">
    <location>
        <begin position="35"/>
        <end position="69"/>
    </location>
</feature>
<accession>A0A9K3P8J5</accession>
<comment type="similarity">
    <text evidence="1">Belongs to the SDHAF4 family.</text>
</comment>
<dbReference type="EMBL" id="JAGRRH010000082">
    <property type="protein sequence ID" value="KAG7337496.1"/>
    <property type="molecule type" value="Genomic_DNA"/>
</dbReference>
<evidence type="ECO:0000313" key="4">
    <source>
        <dbReference type="Proteomes" id="UP000693970"/>
    </source>
</evidence>
<reference evidence="3" key="2">
    <citation type="submission" date="2021-04" db="EMBL/GenBank/DDBJ databases">
        <authorList>
            <person name="Podell S."/>
        </authorList>
    </citation>
    <scope>NUCLEOTIDE SEQUENCE</scope>
    <source>
        <strain evidence="3">Hildebrandi</strain>
    </source>
</reference>
<gene>
    <name evidence="3" type="ORF">IV203_017607</name>
</gene>
<sequence length="154" mass="17258">MRSLVLFARMTSSKSHHWRITPRCCPTLPNASNRYLSQTPAPGPAGTTASTESMVEDYKRTKNSTTATTAMASEQDNVVKVGEKVVKEACGADTSKDGHDDDDDDEMEQEEMFVEAHSTFKHKQMEWGGPRRGGRLPEPTRFGDWERKGRCTDF</sequence>
<protein>
    <submittedName>
        <fullName evidence="3">DUF1674 domain containing protein</fullName>
    </submittedName>
</protein>
<evidence type="ECO:0000256" key="1">
    <source>
        <dbReference type="ARBA" id="ARBA00005701"/>
    </source>
</evidence>
<reference evidence="3" key="1">
    <citation type="journal article" date="2021" name="Sci. Rep.">
        <title>Diploid genomic architecture of Nitzschia inconspicua, an elite biomass production diatom.</title>
        <authorList>
            <person name="Oliver A."/>
            <person name="Podell S."/>
            <person name="Pinowska A."/>
            <person name="Traller J.C."/>
            <person name="Smith S.R."/>
            <person name="McClure R."/>
            <person name="Beliaev A."/>
            <person name="Bohutskyi P."/>
            <person name="Hill E.A."/>
            <person name="Rabines A."/>
            <person name="Zheng H."/>
            <person name="Allen L.Z."/>
            <person name="Kuo A."/>
            <person name="Grigoriev I.V."/>
            <person name="Allen A.E."/>
            <person name="Hazlebeck D."/>
            <person name="Allen E.E."/>
        </authorList>
    </citation>
    <scope>NUCLEOTIDE SEQUENCE</scope>
    <source>
        <strain evidence="3">Hildebrandi</strain>
    </source>
</reference>
<name>A0A9K3P8J5_9STRA</name>
<dbReference type="Pfam" id="PF07896">
    <property type="entry name" value="DUF1674"/>
    <property type="match status" value="1"/>
</dbReference>